<comment type="cofactor">
    <cofactor evidence="6">
        <name>a divalent metal cation</name>
        <dbReference type="ChEBI" id="CHEBI:60240"/>
    </cofactor>
</comment>
<keyword evidence="2 6" id="KW-0418">Kinase</keyword>
<keyword evidence="6" id="KW-0547">Nucleotide-binding</keyword>
<evidence type="ECO:0000256" key="4">
    <source>
        <dbReference type="ARBA" id="ARBA00023027"/>
    </source>
</evidence>
<dbReference type="GO" id="GO:0046872">
    <property type="term" value="F:metal ion binding"/>
    <property type="evidence" value="ECO:0007669"/>
    <property type="project" value="UniProtKB-UniRule"/>
</dbReference>
<dbReference type="InterPro" id="IPR017437">
    <property type="entry name" value="ATP-NAD_kinase_PpnK-typ_C"/>
</dbReference>
<feature type="active site" description="Proton acceptor" evidence="6">
    <location>
        <position position="48"/>
    </location>
</feature>
<protein>
    <recommendedName>
        <fullName evidence="6">NAD kinase</fullName>
        <ecNumber evidence="6">2.7.1.23</ecNumber>
    </recommendedName>
    <alternativeName>
        <fullName evidence="6">ATP-dependent NAD kinase</fullName>
    </alternativeName>
</protein>
<evidence type="ECO:0000256" key="5">
    <source>
        <dbReference type="ARBA" id="ARBA00047925"/>
    </source>
</evidence>
<dbReference type="GO" id="GO:0006741">
    <property type="term" value="P:NADP+ biosynthetic process"/>
    <property type="evidence" value="ECO:0007669"/>
    <property type="project" value="UniProtKB-UniRule"/>
</dbReference>
<comment type="caution">
    <text evidence="6">Lacks conserved residue(s) required for the propagation of feature annotation.</text>
</comment>
<keyword evidence="4 6" id="KW-0520">NAD</keyword>
<dbReference type="GO" id="GO:0005524">
    <property type="term" value="F:ATP binding"/>
    <property type="evidence" value="ECO:0007669"/>
    <property type="project" value="UniProtKB-KW"/>
</dbReference>
<dbReference type="STRING" id="1114924.SAMN05216258_106256"/>
<dbReference type="EC" id="2.7.1.23" evidence="6"/>
<evidence type="ECO:0000256" key="6">
    <source>
        <dbReference type="HAMAP-Rule" id="MF_00361"/>
    </source>
</evidence>
<dbReference type="PANTHER" id="PTHR20275">
    <property type="entry name" value="NAD KINASE"/>
    <property type="match status" value="1"/>
</dbReference>
<dbReference type="Gene3D" id="2.60.200.30">
    <property type="entry name" value="Probable inorganic polyphosphate/atp-NAD kinase, domain 2"/>
    <property type="match status" value="1"/>
</dbReference>
<sequence>MDPMLLQPRIHFVRSDAPQAVAAYEGLVARFGQTMLHDADVIVALGGDGLMLEVLQASRRDPRPVYGMHRGTVGFLMNDYIEDGLMERLMAAEAAVINPLKMTVECDDGEVRQAHAINEVSLLRERHQAAKIRILIDGKERMSELVCDGVMVATPAGSTAYNYSAHGPILPIGAEILALTPISAFRPRRWRGALLPRHARVTLECLDPERRPVSATADNVEVRGALKVHVELDPSISHTLLFDPGHGLEERLIREQFA</sequence>
<evidence type="ECO:0000256" key="2">
    <source>
        <dbReference type="ARBA" id="ARBA00022777"/>
    </source>
</evidence>
<evidence type="ECO:0000256" key="1">
    <source>
        <dbReference type="ARBA" id="ARBA00022679"/>
    </source>
</evidence>
<feature type="binding site" evidence="6">
    <location>
        <begin position="48"/>
        <end position="49"/>
    </location>
    <ligand>
        <name>NAD(+)</name>
        <dbReference type="ChEBI" id="CHEBI:57540"/>
    </ligand>
</feature>
<dbReference type="SUPFAM" id="SSF111331">
    <property type="entry name" value="NAD kinase/diacylglycerol kinase-like"/>
    <property type="match status" value="1"/>
</dbReference>
<dbReference type="NCBIfam" id="NF003406">
    <property type="entry name" value="PRK04761.1"/>
    <property type="match status" value="1"/>
</dbReference>
<dbReference type="Gene3D" id="3.40.50.10330">
    <property type="entry name" value="Probable inorganic polyphosphate/atp-NAD kinase, domain 1"/>
    <property type="match status" value="1"/>
</dbReference>
<feature type="binding site" evidence="6">
    <location>
        <begin position="159"/>
        <end position="164"/>
    </location>
    <ligand>
        <name>NAD(+)</name>
        <dbReference type="ChEBI" id="CHEBI:57540"/>
    </ligand>
</feature>
<dbReference type="InterPro" id="IPR002504">
    <property type="entry name" value="NADK"/>
</dbReference>
<dbReference type="Pfam" id="PF01513">
    <property type="entry name" value="NAD_kinase"/>
    <property type="match status" value="1"/>
</dbReference>
<accession>A0A1I3HZ57</accession>
<comment type="catalytic activity">
    <reaction evidence="5 6">
        <text>NAD(+) + ATP = ADP + NADP(+) + H(+)</text>
        <dbReference type="Rhea" id="RHEA:18629"/>
        <dbReference type="ChEBI" id="CHEBI:15378"/>
        <dbReference type="ChEBI" id="CHEBI:30616"/>
        <dbReference type="ChEBI" id="CHEBI:57540"/>
        <dbReference type="ChEBI" id="CHEBI:58349"/>
        <dbReference type="ChEBI" id="CHEBI:456216"/>
        <dbReference type="EC" id="2.7.1.23"/>
    </reaction>
</comment>
<comment type="function">
    <text evidence="6">Involved in the regulation of the intracellular balance of NAD and NADP, and is a key enzyme in the biosynthesis of NADP. Catalyzes specifically the phosphorylation on 2'-hydroxyl of the adenosine moiety of NAD to yield NADP.</text>
</comment>
<keyword evidence="6" id="KW-0963">Cytoplasm</keyword>
<keyword evidence="6" id="KW-0067">ATP-binding</keyword>
<comment type="subcellular location">
    <subcellularLocation>
        <location evidence="6">Cytoplasm</location>
    </subcellularLocation>
</comment>
<dbReference type="EMBL" id="FOQH01000006">
    <property type="protein sequence ID" value="SFI41048.1"/>
    <property type="molecule type" value="Genomic_DNA"/>
</dbReference>
<organism evidence="7 8">
    <name type="scientific">Albimonas pacifica</name>
    <dbReference type="NCBI Taxonomy" id="1114924"/>
    <lineage>
        <taxon>Bacteria</taxon>
        <taxon>Pseudomonadati</taxon>
        <taxon>Pseudomonadota</taxon>
        <taxon>Alphaproteobacteria</taxon>
        <taxon>Rhodobacterales</taxon>
        <taxon>Paracoccaceae</taxon>
        <taxon>Albimonas</taxon>
    </lineage>
</organism>
<keyword evidence="3 6" id="KW-0521">NADP</keyword>
<dbReference type="Pfam" id="PF20143">
    <property type="entry name" value="NAD_kinase_C"/>
    <property type="match status" value="1"/>
</dbReference>
<dbReference type="InterPro" id="IPR016064">
    <property type="entry name" value="NAD/diacylglycerol_kinase_sf"/>
</dbReference>
<evidence type="ECO:0000313" key="7">
    <source>
        <dbReference type="EMBL" id="SFI41048.1"/>
    </source>
</evidence>
<dbReference type="GO" id="GO:0019674">
    <property type="term" value="P:NAD+ metabolic process"/>
    <property type="evidence" value="ECO:0007669"/>
    <property type="project" value="InterPro"/>
</dbReference>
<gene>
    <name evidence="6" type="primary">nadK</name>
    <name evidence="7" type="ORF">SAMN05216258_106256</name>
</gene>
<dbReference type="GO" id="GO:0003951">
    <property type="term" value="F:NAD+ kinase activity"/>
    <property type="evidence" value="ECO:0007669"/>
    <property type="project" value="UniProtKB-UniRule"/>
</dbReference>
<proteinExistence type="inferred from homology"/>
<dbReference type="AlphaFoldDB" id="A0A1I3HZ57"/>
<dbReference type="InterPro" id="IPR017438">
    <property type="entry name" value="ATP-NAD_kinase_N"/>
</dbReference>
<keyword evidence="1 6" id="KW-0808">Transferase</keyword>
<dbReference type="RefSeq" id="WP_245779176.1">
    <property type="nucleotide sequence ID" value="NZ_FOQH01000006.1"/>
</dbReference>
<evidence type="ECO:0000313" key="8">
    <source>
        <dbReference type="Proteomes" id="UP000199377"/>
    </source>
</evidence>
<feature type="binding site" evidence="6">
    <location>
        <position position="156"/>
    </location>
    <ligand>
        <name>NAD(+)</name>
        <dbReference type="ChEBI" id="CHEBI:57540"/>
    </ligand>
</feature>
<dbReference type="HAMAP" id="MF_00361">
    <property type="entry name" value="NAD_kinase"/>
    <property type="match status" value="1"/>
</dbReference>
<dbReference type="GO" id="GO:0051287">
    <property type="term" value="F:NAD binding"/>
    <property type="evidence" value="ECO:0007669"/>
    <property type="project" value="UniProtKB-ARBA"/>
</dbReference>
<dbReference type="Proteomes" id="UP000199377">
    <property type="component" value="Unassembled WGS sequence"/>
</dbReference>
<evidence type="ECO:0000256" key="3">
    <source>
        <dbReference type="ARBA" id="ARBA00022857"/>
    </source>
</evidence>
<dbReference type="PANTHER" id="PTHR20275:SF0">
    <property type="entry name" value="NAD KINASE"/>
    <property type="match status" value="1"/>
</dbReference>
<name>A0A1I3HZ57_9RHOB</name>
<reference evidence="7 8" key="1">
    <citation type="submission" date="2016-10" db="EMBL/GenBank/DDBJ databases">
        <authorList>
            <person name="de Groot N.N."/>
        </authorList>
    </citation>
    <scope>NUCLEOTIDE SEQUENCE [LARGE SCALE GENOMIC DNA]</scope>
    <source>
        <strain evidence="7 8">CGMCC 1.11030</strain>
    </source>
</reference>
<dbReference type="GO" id="GO:0005737">
    <property type="term" value="C:cytoplasm"/>
    <property type="evidence" value="ECO:0007669"/>
    <property type="project" value="UniProtKB-SubCell"/>
</dbReference>
<keyword evidence="8" id="KW-1185">Reference proteome</keyword>
<feature type="binding site" evidence="6">
    <location>
        <begin position="118"/>
        <end position="119"/>
    </location>
    <ligand>
        <name>NAD(+)</name>
        <dbReference type="ChEBI" id="CHEBI:57540"/>
    </ligand>
</feature>
<comment type="similarity">
    <text evidence="6">Belongs to the NAD kinase family.</text>
</comment>
<feature type="binding site" evidence="6">
    <location>
        <position position="148"/>
    </location>
    <ligand>
        <name>NAD(+)</name>
        <dbReference type="ChEBI" id="CHEBI:57540"/>
    </ligand>
</feature>